<dbReference type="InterPro" id="IPR001173">
    <property type="entry name" value="Glyco_trans_2-like"/>
</dbReference>
<evidence type="ECO:0000313" key="2">
    <source>
        <dbReference type="EMBL" id="SVE47446.1"/>
    </source>
</evidence>
<dbReference type="CDD" id="cd00761">
    <property type="entry name" value="Glyco_tranf_GTA_type"/>
    <property type="match status" value="1"/>
</dbReference>
<feature type="non-terminal residue" evidence="2">
    <location>
        <position position="148"/>
    </location>
</feature>
<proteinExistence type="predicted"/>
<dbReference type="Pfam" id="PF00535">
    <property type="entry name" value="Glycos_transf_2"/>
    <property type="match status" value="1"/>
</dbReference>
<dbReference type="SUPFAM" id="SSF53448">
    <property type="entry name" value="Nucleotide-diphospho-sugar transferases"/>
    <property type="match status" value="1"/>
</dbReference>
<feature type="domain" description="Glycosyltransferase 2-like" evidence="1">
    <location>
        <begin position="11"/>
        <end position="93"/>
    </location>
</feature>
<protein>
    <recommendedName>
        <fullName evidence="1">Glycosyltransferase 2-like domain-containing protein</fullName>
    </recommendedName>
</protein>
<gene>
    <name evidence="2" type="ORF">METZ01_LOCUS500300</name>
</gene>
<sequence>MALIESSGVIDNPLVEFVIVDNFSEDKIFINLKKLVLKYSNIRLFRNEANIGMVRNWNECIIRAEGEWLLLMCSDDLFVSGSIIDIIDFINNHVDEPSLIIQDPLAVKPFIKKAPGAKTVQSINLPIASGNMWHKSISSALGGFDNRL</sequence>
<evidence type="ECO:0000259" key="1">
    <source>
        <dbReference type="Pfam" id="PF00535"/>
    </source>
</evidence>
<dbReference type="InterPro" id="IPR029044">
    <property type="entry name" value="Nucleotide-diphossugar_trans"/>
</dbReference>
<dbReference type="EMBL" id="UINC01219804">
    <property type="protein sequence ID" value="SVE47446.1"/>
    <property type="molecule type" value="Genomic_DNA"/>
</dbReference>
<accession>A0A383DSF0</accession>
<name>A0A383DSF0_9ZZZZ</name>
<dbReference type="AlphaFoldDB" id="A0A383DSF0"/>
<dbReference type="Gene3D" id="3.90.550.10">
    <property type="entry name" value="Spore Coat Polysaccharide Biosynthesis Protein SpsA, Chain A"/>
    <property type="match status" value="1"/>
</dbReference>
<reference evidence="2" key="1">
    <citation type="submission" date="2018-05" db="EMBL/GenBank/DDBJ databases">
        <authorList>
            <person name="Lanie J.A."/>
            <person name="Ng W.-L."/>
            <person name="Kazmierczak K.M."/>
            <person name="Andrzejewski T.M."/>
            <person name="Davidsen T.M."/>
            <person name="Wayne K.J."/>
            <person name="Tettelin H."/>
            <person name="Glass J.I."/>
            <person name="Rusch D."/>
            <person name="Podicherti R."/>
            <person name="Tsui H.-C.T."/>
            <person name="Winkler M.E."/>
        </authorList>
    </citation>
    <scope>NUCLEOTIDE SEQUENCE</scope>
</reference>
<organism evidence="2">
    <name type="scientific">marine metagenome</name>
    <dbReference type="NCBI Taxonomy" id="408172"/>
    <lineage>
        <taxon>unclassified sequences</taxon>
        <taxon>metagenomes</taxon>
        <taxon>ecological metagenomes</taxon>
    </lineage>
</organism>